<accession>A0AAE0JVX2</accession>
<proteinExistence type="predicted"/>
<comment type="caution">
    <text evidence="2">The sequence shown here is derived from an EMBL/GenBank/DDBJ whole genome shotgun (WGS) entry which is preliminary data.</text>
</comment>
<evidence type="ECO:0000313" key="2">
    <source>
        <dbReference type="EMBL" id="KAK3365258.1"/>
    </source>
</evidence>
<sequence>MHMQTIPHPNCPIISIFLPAGLFSVCPPKSNITINTPGRGEAVRLRLGKARQFSLSASCRRDDLLPARCTPLSLTLGFLPQGEGMKRKGEKKPRKTPTGSGCTARKWNNCPLWTGYCMHAESLRSRKSRSAGRCDCGDEPTESCQLWQRATRGEQDENWERTRARSTAGLRTPSPDRAVGSGQPGPVRVGSGYKGKAARGQLERPK</sequence>
<dbReference type="AlphaFoldDB" id="A0AAE0JVX2"/>
<gene>
    <name evidence="2" type="ORF">B0T24DRAFT_430023</name>
</gene>
<protein>
    <submittedName>
        <fullName evidence="2">Uncharacterized protein</fullName>
    </submittedName>
</protein>
<dbReference type="Proteomes" id="UP001287356">
    <property type="component" value="Unassembled WGS sequence"/>
</dbReference>
<evidence type="ECO:0000256" key="1">
    <source>
        <dbReference type="SAM" id="MobiDB-lite"/>
    </source>
</evidence>
<feature type="region of interest" description="Disordered" evidence="1">
    <location>
        <begin position="147"/>
        <end position="206"/>
    </location>
</feature>
<feature type="compositionally biased region" description="Basic and acidic residues" evidence="1">
    <location>
        <begin position="151"/>
        <end position="163"/>
    </location>
</feature>
<evidence type="ECO:0000313" key="3">
    <source>
        <dbReference type="Proteomes" id="UP001287356"/>
    </source>
</evidence>
<reference evidence="2" key="2">
    <citation type="submission" date="2023-06" db="EMBL/GenBank/DDBJ databases">
        <authorList>
            <consortium name="Lawrence Berkeley National Laboratory"/>
            <person name="Haridas S."/>
            <person name="Hensen N."/>
            <person name="Bonometti L."/>
            <person name="Westerberg I."/>
            <person name="Brannstrom I.O."/>
            <person name="Guillou S."/>
            <person name="Cros-Aarteil S."/>
            <person name="Calhoun S."/>
            <person name="Kuo A."/>
            <person name="Mondo S."/>
            <person name="Pangilinan J."/>
            <person name="Riley R."/>
            <person name="Labutti K."/>
            <person name="Andreopoulos B."/>
            <person name="Lipzen A."/>
            <person name="Chen C."/>
            <person name="Yanf M."/>
            <person name="Daum C."/>
            <person name="Ng V."/>
            <person name="Clum A."/>
            <person name="Steindorff A."/>
            <person name="Ohm R."/>
            <person name="Martin F."/>
            <person name="Silar P."/>
            <person name="Natvig D."/>
            <person name="Lalanne C."/>
            <person name="Gautier V."/>
            <person name="Ament-Velasquez S.L."/>
            <person name="Kruys A."/>
            <person name="Hutchinson M.I."/>
            <person name="Powell A.J."/>
            <person name="Barry K."/>
            <person name="Miller A.N."/>
            <person name="Grigoriev I.V."/>
            <person name="Debuchy R."/>
            <person name="Gladieux P."/>
            <person name="Thoren M.H."/>
            <person name="Johannesson H."/>
        </authorList>
    </citation>
    <scope>NUCLEOTIDE SEQUENCE</scope>
    <source>
        <strain evidence="2">CBS 958.72</strain>
    </source>
</reference>
<dbReference type="EMBL" id="JAULSN010000009">
    <property type="protein sequence ID" value="KAK3365258.1"/>
    <property type="molecule type" value="Genomic_DNA"/>
</dbReference>
<keyword evidence="3" id="KW-1185">Reference proteome</keyword>
<reference evidence="2" key="1">
    <citation type="journal article" date="2023" name="Mol. Phylogenet. Evol.">
        <title>Genome-scale phylogeny and comparative genomics of the fungal order Sordariales.</title>
        <authorList>
            <person name="Hensen N."/>
            <person name="Bonometti L."/>
            <person name="Westerberg I."/>
            <person name="Brannstrom I.O."/>
            <person name="Guillou S."/>
            <person name="Cros-Aarteil S."/>
            <person name="Calhoun S."/>
            <person name="Haridas S."/>
            <person name="Kuo A."/>
            <person name="Mondo S."/>
            <person name="Pangilinan J."/>
            <person name="Riley R."/>
            <person name="LaButti K."/>
            <person name="Andreopoulos B."/>
            <person name="Lipzen A."/>
            <person name="Chen C."/>
            <person name="Yan M."/>
            <person name="Daum C."/>
            <person name="Ng V."/>
            <person name="Clum A."/>
            <person name="Steindorff A."/>
            <person name="Ohm R.A."/>
            <person name="Martin F."/>
            <person name="Silar P."/>
            <person name="Natvig D.O."/>
            <person name="Lalanne C."/>
            <person name="Gautier V."/>
            <person name="Ament-Velasquez S.L."/>
            <person name="Kruys A."/>
            <person name="Hutchinson M.I."/>
            <person name="Powell A.J."/>
            <person name="Barry K."/>
            <person name="Miller A.N."/>
            <person name="Grigoriev I.V."/>
            <person name="Debuchy R."/>
            <person name="Gladieux P."/>
            <person name="Hiltunen Thoren M."/>
            <person name="Johannesson H."/>
        </authorList>
    </citation>
    <scope>NUCLEOTIDE SEQUENCE</scope>
    <source>
        <strain evidence="2">CBS 958.72</strain>
    </source>
</reference>
<feature type="region of interest" description="Disordered" evidence="1">
    <location>
        <begin position="80"/>
        <end position="101"/>
    </location>
</feature>
<organism evidence="2 3">
    <name type="scientific">Lasiosphaeria ovina</name>
    <dbReference type="NCBI Taxonomy" id="92902"/>
    <lineage>
        <taxon>Eukaryota</taxon>
        <taxon>Fungi</taxon>
        <taxon>Dikarya</taxon>
        <taxon>Ascomycota</taxon>
        <taxon>Pezizomycotina</taxon>
        <taxon>Sordariomycetes</taxon>
        <taxon>Sordariomycetidae</taxon>
        <taxon>Sordariales</taxon>
        <taxon>Lasiosphaeriaceae</taxon>
        <taxon>Lasiosphaeria</taxon>
    </lineage>
</organism>
<name>A0AAE0JVX2_9PEZI</name>